<protein>
    <submittedName>
        <fullName evidence="4">Nitroreductase family protein</fullName>
    </submittedName>
</protein>
<name>A0A975MQS7_9GAMM</name>
<dbReference type="AlphaFoldDB" id="A0A975MQS7"/>
<dbReference type="Gene3D" id="3.40.109.10">
    <property type="entry name" value="NADH Oxidase"/>
    <property type="match status" value="1"/>
</dbReference>
<dbReference type="PANTHER" id="PTHR43673:SF10">
    <property type="entry name" value="NADH DEHYDROGENASE_NAD(P)H NITROREDUCTASE XCC3605-RELATED"/>
    <property type="match status" value="1"/>
</dbReference>
<dbReference type="CDD" id="cd02138">
    <property type="entry name" value="TdsD-like"/>
    <property type="match status" value="1"/>
</dbReference>
<proteinExistence type="inferred from homology"/>
<reference evidence="4" key="1">
    <citation type="submission" date="2021-04" db="EMBL/GenBank/DDBJ databases">
        <title>Draft genome sequence data of methanotrophic Methylovulum sp. strain S1L and Methylomonas sp. strain S2AM isolated from boreal lake water columns.</title>
        <authorList>
            <person name="Rissanen A.J."/>
            <person name="Mangayil R."/>
            <person name="Svenning M.M."/>
            <person name="Khanongnuch R."/>
        </authorList>
    </citation>
    <scope>NUCLEOTIDE SEQUENCE</scope>
    <source>
        <strain evidence="4">S2AM</strain>
    </source>
</reference>
<keyword evidence="2" id="KW-0560">Oxidoreductase</keyword>
<dbReference type="InterPro" id="IPR000415">
    <property type="entry name" value="Nitroreductase-like"/>
</dbReference>
<evidence type="ECO:0000313" key="4">
    <source>
        <dbReference type="EMBL" id="QWF71801.1"/>
    </source>
</evidence>
<evidence type="ECO:0000259" key="3">
    <source>
        <dbReference type="Pfam" id="PF00881"/>
    </source>
</evidence>
<dbReference type="GO" id="GO:0016491">
    <property type="term" value="F:oxidoreductase activity"/>
    <property type="evidence" value="ECO:0007669"/>
    <property type="project" value="UniProtKB-KW"/>
</dbReference>
<evidence type="ECO:0000256" key="1">
    <source>
        <dbReference type="ARBA" id="ARBA00007118"/>
    </source>
</evidence>
<dbReference type="Pfam" id="PF00881">
    <property type="entry name" value="Nitroreductase"/>
    <property type="match status" value="1"/>
</dbReference>
<dbReference type="PANTHER" id="PTHR43673">
    <property type="entry name" value="NAD(P)H NITROREDUCTASE YDGI-RELATED"/>
    <property type="match status" value="1"/>
</dbReference>
<dbReference type="RefSeq" id="WP_215583581.1">
    <property type="nucleotide sequence ID" value="NZ_CP073754.1"/>
</dbReference>
<dbReference type="EMBL" id="CP073754">
    <property type="protein sequence ID" value="QWF71801.1"/>
    <property type="molecule type" value="Genomic_DNA"/>
</dbReference>
<accession>A0A975MQS7</accession>
<dbReference type="Proteomes" id="UP000676649">
    <property type="component" value="Chromosome"/>
</dbReference>
<dbReference type="InterPro" id="IPR029479">
    <property type="entry name" value="Nitroreductase"/>
</dbReference>
<gene>
    <name evidence="4" type="ORF">KEF85_04835</name>
</gene>
<keyword evidence="5" id="KW-1185">Reference proteome</keyword>
<feature type="domain" description="Nitroreductase" evidence="3">
    <location>
        <begin position="16"/>
        <end position="161"/>
    </location>
</feature>
<evidence type="ECO:0000313" key="5">
    <source>
        <dbReference type="Proteomes" id="UP000676649"/>
    </source>
</evidence>
<dbReference type="SUPFAM" id="SSF55469">
    <property type="entry name" value="FMN-dependent nitroreductase-like"/>
    <property type="match status" value="1"/>
</dbReference>
<sequence>MLNKPAVTTEKLDNIIQNRWSPRAFSEQALSAATITALLEAAQWAPSCMNEQPWRFIVCHKADQPEAWQNLLACLVEKNQQWAQHAPLLVLAVAANNFTQNGKPNAWAAYDTGAASLSLSLQATALGLVSHQMGGFVAEQCRSRFNLPADTTPLAVIALGYQADPEQLSEEFKSRELAERSRAALAERFYWGGWELQKP</sequence>
<dbReference type="KEGG" id="mpad:KEF85_04835"/>
<organism evidence="4 5">
    <name type="scientific">Methylomonas paludis</name>
    <dbReference type="NCBI Taxonomy" id="1173101"/>
    <lineage>
        <taxon>Bacteria</taxon>
        <taxon>Pseudomonadati</taxon>
        <taxon>Pseudomonadota</taxon>
        <taxon>Gammaproteobacteria</taxon>
        <taxon>Methylococcales</taxon>
        <taxon>Methylococcaceae</taxon>
        <taxon>Methylomonas</taxon>
    </lineage>
</organism>
<comment type="similarity">
    <text evidence="1">Belongs to the nitroreductase family.</text>
</comment>
<evidence type="ECO:0000256" key="2">
    <source>
        <dbReference type="ARBA" id="ARBA00023002"/>
    </source>
</evidence>